<dbReference type="SMART" id="SM00304">
    <property type="entry name" value="HAMP"/>
    <property type="match status" value="1"/>
</dbReference>
<dbReference type="KEGG" id="gai:IMCC3135_06390"/>
<dbReference type="RefSeq" id="WP_088916829.1">
    <property type="nucleotide sequence ID" value="NZ_CP018632.1"/>
</dbReference>
<dbReference type="SUPFAM" id="SSF55874">
    <property type="entry name" value="ATPase domain of HSP90 chaperone/DNA topoisomerase II/histidine kinase"/>
    <property type="match status" value="1"/>
</dbReference>
<keyword evidence="9" id="KW-0067">ATP-binding</keyword>
<organism evidence="13 14">
    <name type="scientific">Granulosicoccus antarcticus IMCC3135</name>
    <dbReference type="NCBI Taxonomy" id="1192854"/>
    <lineage>
        <taxon>Bacteria</taxon>
        <taxon>Pseudomonadati</taxon>
        <taxon>Pseudomonadota</taxon>
        <taxon>Gammaproteobacteria</taxon>
        <taxon>Chromatiales</taxon>
        <taxon>Granulosicoccaceae</taxon>
        <taxon>Granulosicoccus</taxon>
    </lineage>
</organism>
<keyword evidence="4" id="KW-1003">Cell membrane</keyword>
<dbReference type="InterPro" id="IPR036890">
    <property type="entry name" value="HATPase_C_sf"/>
</dbReference>
<dbReference type="Pfam" id="PF00672">
    <property type="entry name" value="HAMP"/>
    <property type="match status" value="1"/>
</dbReference>
<dbReference type="InterPro" id="IPR003660">
    <property type="entry name" value="HAMP_dom"/>
</dbReference>
<dbReference type="Pfam" id="PF00512">
    <property type="entry name" value="HisKA"/>
    <property type="match status" value="1"/>
</dbReference>
<dbReference type="PROSITE" id="PS50109">
    <property type="entry name" value="HIS_KIN"/>
    <property type="match status" value="1"/>
</dbReference>
<dbReference type="CDD" id="cd06225">
    <property type="entry name" value="HAMP"/>
    <property type="match status" value="1"/>
</dbReference>
<sequence>MIKALSSSLSLRLLGIFIVTSALVIMILVTLFSRGLSGQWVRSIRPHLVQYIQYVEQDLGSPPEPDKADAIAGRLPVDIHIYRQDILLHATTESPLDVDDLEFEPVGKNRKKHLEAKFGSDLSRITISPRGGPQQVLRIRDGEYTIYFDLRTPSPRHGRFNDELLLALAALAIVLTSSYLLIRRQLSPIRQIKKSVGLMSDGNLNHRIARRGRSDLDNLANSIDAMAARLQAILDAKRQLLISVSHELRSPITRARINTELLPDSRIRDRLQDDLADMERMIRDIMESEQLQNNHSVLNTESLDLNQLFRNELEHIAPGIELQVAKEATSLLMIGDAARLRILLRNLVLNALQHGKNDDGTVSLSVSLEASADRIRLTVSDQGPGISREHLDDVVTPFYRPDPSRSRETGGFGLGLTLARLVAEAHDGTLSIDSDPSISSGTRVLVELPCR</sequence>
<evidence type="ECO:0000256" key="6">
    <source>
        <dbReference type="ARBA" id="ARBA00022679"/>
    </source>
</evidence>
<feature type="domain" description="HAMP" evidence="12">
    <location>
        <begin position="183"/>
        <end position="235"/>
    </location>
</feature>
<keyword evidence="5" id="KW-0597">Phosphoprotein</keyword>
<feature type="transmembrane region" description="Helical" evidence="10">
    <location>
        <begin position="164"/>
        <end position="182"/>
    </location>
</feature>
<keyword evidence="14" id="KW-1185">Reference proteome</keyword>
<protein>
    <recommendedName>
        <fullName evidence="3">histidine kinase</fullName>
        <ecNumber evidence="3">2.7.13.3</ecNumber>
    </recommendedName>
</protein>
<accession>A0A2Z2NLH6</accession>
<dbReference type="SMART" id="SM00387">
    <property type="entry name" value="HATPase_c"/>
    <property type="match status" value="1"/>
</dbReference>
<dbReference type="InterPro" id="IPR003594">
    <property type="entry name" value="HATPase_dom"/>
</dbReference>
<dbReference type="CDD" id="cd00082">
    <property type="entry name" value="HisKA"/>
    <property type="match status" value="1"/>
</dbReference>
<dbReference type="InterPro" id="IPR050980">
    <property type="entry name" value="2C_sensor_his_kinase"/>
</dbReference>
<evidence type="ECO:0000259" key="11">
    <source>
        <dbReference type="PROSITE" id="PS50109"/>
    </source>
</evidence>
<comment type="subcellular location">
    <subcellularLocation>
        <location evidence="2">Cell membrane</location>
        <topology evidence="2">Multi-pass membrane protein</topology>
    </subcellularLocation>
</comment>
<evidence type="ECO:0000256" key="5">
    <source>
        <dbReference type="ARBA" id="ARBA00022553"/>
    </source>
</evidence>
<evidence type="ECO:0000259" key="12">
    <source>
        <dbReference type="PROSITE" id="PS50885"/>
    </source>
</evidence>
<dbReference type="AlphaFoldDB" id="A0A2Z2NLH6"/>
<comment type="catalytic activity">
    <reaction evidence="1">
        <text>ATP + protein L-histidine = ADP + protein N-phospho-L-histidine.</text>
        <dbReference type="EC" id="2.7.13.3"/>
    </reaction>
</comment>
<dbReference type="Proteomes" id="UP000250079">
    <property type="component" value="Chromosome"/>
</dbReference>
<dbReference type="CDD" id="cd00075">
    <property type="entry name" value="HATPase"/>
    <property type="match status" value="1"/>
</dbReference>
<dbReference type="EMBL" id="CP018632">
    <property type="protein sequence ID" value="ASJ71385.1"/>
    <property type="molecule type" value="Genomic_DNA"/>
</dbReference>
<keyword evidence="6 13" id="KW-0808">Transferase</keyword>
<evidence type="ECO:0000313" key="13">
    <source>
        <dbReference type="EMBL" id="ASJ71385.1"/>
    </source>
</evidence>
<dbReference type="Pfam" id="PF02518">
    <property type="entry name" value="HATPase_c"/>
    <property type="match status" value="1"/>
</dbReference>
<dbReference type="SUPFAM" id="SSF158472">
    <property type="entry name" value="HAMP domain-like"/>
    <property type="match status" value="1"/>
</dbReference>
<dbReference type="PANTHER" id="PTHR44936">
    <property type="entry name" value="SENSOR PROTEIN CREC"/>
    <property type="match status" value="1"/>
</dbReference>
<dbReference type="PRINTS" id="PR00344">
    <property type="entry name" value="BCTRLSENSOR"/>
</dbReference>
<evidence type="ECO:0000256" key="9">
    <source>
        <dbReference type="ARBA" id="ARBA00022840"/>
    </source>
</evidence>
<proteinExistence type="predicted"/>
<feature type="domain" description="Histidine kinase" evidence="11">
    <location>
        <begin position="243"/>
        <end position="451"/>
    </location>
</feature>
<evidence type="ECO:0000256" key="4">
    <source>
        <dbReference type="ARBA" id="ARBA00022475"/>
    </source>
</evidence>
<dbReference type="InterPro" id="IPR005467">
    <property type="entry name" value="His_kinase_dom"/>
</dbReference>
<evidence type="ECO:0000256" key="10">
    <source>
        <dbReference type="SAM" id="Phobius"/>
    </source>
</evidence>
<dbReference type="PROSITE" id="PS50885">
    <property type="entry name" value="HAMP"/>
    <property type="match status" value="1"/>
</dbReference>
<dbReference type="Gene3D" id="1.10.287.130">
    <property type="match status" value="1"/>
</dbReference>
<dbReference type="Gene3D" id="3.30.565.10">
    <property type="entry name" value="Histidine kinase-like ATPase, C-terminal domain"/>
    <property type="match status" value="1"/>
</dbReference>
<dbReference type="GO" id="GO:0005524">
    <property type="term" value="F:ATP binding"/>
    <property type="evidence" value="ECO:0007669"/>
    <property type="project" value="UniProtKB-KW"/>
</dbReference>
<dbReference type="GO" id="GO:0000155">
    <property type="term" value="F:phosphorelay sensor kinase activity"/>
    <property type="evidence" value="ECO:0007669"/>
    <property type="project" value="InterPro"/>
</dbReference>
<dbReference type="InterPro" id="IPR003661">
    <property type="entry name" value="HisK_dim/P_dom"/>
</dbReference>
<evidence type="ECO:0000256" key="8">
    <source>
        <dbReference type="ARBA" id="ARBA00022777"/>
    </source>
</evidence>
<reference evidence="13 14" key="1">
    <citation type="submission" date="2016-12" db="EMBL/GenBank/DDBJ databases">
        <authorList>
            <person name="Song W.-J."/>
            <person name="Kurnit D.M."/>
        </authorList>
    </citation>
    <scope>NUCLEOTIDE SEQUENCE [LARGE SCALE GENOMIC DNA]</scope>
    <source>
        <strain evidence="13 14">IMCC3135</strain>
    </source>
</reference>
<dbReference type="SMART" id="SM00388">
    <property type="entry name" value="HisKA"/>
    <property type="match status" value="1"/>
</dbReference>
<dbReference type="PANTHER" id="PTHR44936:SF10">
    <property type="entry name" value="SENSOR PROTEIN RSTB"/>
    <property type="match status" value="1"/>
</dbReference>
<name>A0A2Z2NLH6_9GAMM</name>
<keyword evidence="7" id="KW-0547">Nucleotide-binding</keyword>
<keyword evidence="10" id="KW-0812">Transmembrane</keyword>
<evidence type="ECO:0000256" key="2">
    <source>
        <dbReference type="ARBA" id="ARBA00004651"/>
    </source>
</evidence>
<dbReference type="Gene3D" id="6.10.340.10">
    <property type="match status" value="1"/>
</dbReference>
<evidence type="ECO:0000256" key="1">
    <source>
        <dbReference type="ARBA" id="ARBA00000085"/>
    </source>
</evidence>
<keyword evidence="10" id="KW-0472">Membrane</keyword>
<evidence type="ECO:0000256" key="3">
    <source>
        <dbReference type="ARBA" id="ARBA00012438"/>
    </source>
</evidence>
<keyword evidence="10" id="KW-1133">Transmembrane helix</keyword>
<dbReference type="InterPro" id="IPR036097">
    <property type="entry name" value="HisK_dim/P_sf"/>
</dbReference>
<feature type="transmembrane region" description="Helical" evidence="10">
    <location>
        <begin position="12"/>
        <end position="32"/>
    </location>
</feature>
<dbReference type="InterPro" id="IPR004358">
    <property type="entry name" value="Sig_transdc_His_kin-like_C"/>
</dbReference>
<keyword evidence="8 13" id="KW-0418">Kinase</keyword>
<dbReference type="OrthoDB" id="9804645at2"/>
<evidence type="ECO:0000313" key="14">
    <source>
        <dbReference type="Proteomes" id="UP000250079"/>
    </source>
</evidence>
<dbReference type="SUPFAM" id="SSF47384">
    <property type="entry name" value="Homodimeric domain of signal transducing histidine kinase"/>
    <property type="match status" value="1"/>
</dbReference>
<dbReference type="EC" id="2.7.13.3" evidence="3"/>
<evidence type="ECO:0000256" key="7">
    <source>
        <dbReference type="ARBA" id="ARBA00022741"/>
    </source>
</evidence>
<dbReference type="GO" id="GO:0005886">
    <property type="term" value="C:plasma membrane"/>
    <property type="evidence" value="ECO:0007669"/>
    <property type="project" value="UniProtKB-SubCell"/>
</dbReference>
<gene>
    <name evidence="13" type="primary">cpxA</name>
    <name evidence="13" type="ORF">IMCC3135_06390</name>
</gene>